<dbReference type="HOGENOM" id="CLU_1648393_0_0_2"/>
<gene>
    <name evidence="1" type="ordered locus">TUZN_2153</name>
</gene>
<dbReference type="KEGG" id="tuz:TUZN_2153"/>
<dbReference type="Proteomes" id="UP000008138">
    <property type="component" value="Chromosome"/>
</dbReference>
<sequence>MFLAYLDESTRAMILTKLKAMGMKPERLMSDEAAFFSALRKALGQHNFEMLMKAAEELDSTVRKAREALDDPAAFVAVAAEVPDDVVARLGGAGSLQANRGLGCPEPLAKAAALAKALLRYMPEEGTRLAQLESKLWEAMTRDCAVLSALAGQIYSVEEA</sequence>
<accession>F2L5R4</accession>
<dbReference type="eggNOG" id="arCOG14048">
    <property type="taxonomic scope" value="Archaea"/>
</dbReference>
<organism evidence="1 2">
    <name type="scientific">Thermoproteus uzoniensis (strain 768-20)</name>
    <dbReference type="NCBI Taxonomy" id="999630"/>
    <lineage>
        <taxon>Archaea</taxon>
        <taxon>Thermoproteota</taxon>
        <taxon>Thermoprotei</taxon>
        <taxon>Thermoproteales</taxon>
        <taxon>Thermoproteaceae</taxon>
        <taxon>Thermoproteus</taxon>
    </lineage>
</organism>
<evidence type="ECO:0000313" key="2">
    <source>
        <dbReference type="Proteomes" id="UP000008138"/>
    </source>
</evidence>
<dbReference type="EMBL" id="CP002590">
    <property type="protein sequence ID" value="AEA13610.1"/>
    <property type="molecule type" value="Genomic_DNA"/>
</dbReference>
<dbReference type="AlphaFoldDB" id="F2L5R4"/>
<reference evidence="1 2" key="1">
    <citation type="journal article" date="2011" name="J. Bacteriol.">
        <title>Complete genome sequence of the thermoacidophilic crenarchaeon Thermoproteus uzoniensis 768-20.</title>
        <authorList>
            <person name="Mardanov A.V."/>
            <person name="Gumerov V.M."/>
            <person name="Beletsky A.V."/>
            <person name="Prokofeva M.I."/>
            <person name="Bonch-Osmolovskaya E.A."/>
            <person name="Ravin N.V."/>
            <person name="Skryabin K.G."/>
        </authorList>
    </citation>
    <scope>NUCLEOTIDE SEQUENCE [LARGE SCALE GENOMIC DNA]</scope>
    <source>
        <strain evidence="1 2">768-20</strain>
    </source>
</reference>
<protein>
    <submittedName>
        <fullName evidence="1">Uncharacterized protein</fullName>
    </submittedName>
</protein>
<proteinExistence type="predicted"/>
<dbReference type="STRING" id="999630.TUZN_2153"/>
<keyword evidence="2" id="KW-1185">Reference proteome</keyword>
<name>F2L5R4_THEU7</name>
<evidence type="ECO:0000313" key="1">
    <source>
        <dbReference type="EMBL" id="AEA13610.1"/>
    </source>
</evidence>
<reference key="2">
    <citation type="submission" date="2011-03" db="EMBL/GenBank/DDBJ databases">
        <title>Complete genome sequence of the thermoacidophilic crenarchaeon Thermoproteus uzoniensis 768-20.</title>
        <authorList>
            <person name="Mardanov A.V."/>
            <person name="Gumerov V.M."/>
            <person name="Beletsky A.V."/>
            <person name="Prokofeva M.I."/>
            <person name="Bonch-Osmolovskaya E.A."/>
            <person name="Ravin N.V."/>
            <person name="Skryabin K.G."/>
        </authorList>
    </citation>
    <scope>NUCLEOTIDE SEQUENCE</scope>
    <source>
        <strain>768-20</strain>
    </source>
</reference>